<keyword evidence="7" id="KW-1185">Reference proteome</keyword>
<dbReference type="InterPro" id="IPR028608">
    <property type="entry name" value="CIAO1/Cia1"/>
</dbReference>
<dbReference type="GO" id="GO:0097361">
    <property type="term" value="C:cytosolic [4Fe-4S] assembly targeting complex"/>
    <property type="evidence" value="ECO:0007669"/>
    <property type="project" value="InterPro"/>
</dbReference>
<dbReference type="InterPro" id="IPR001680">
    <property type="entry name" value="WD40_rpt"/>
</dbReference>
<dbReference type="InterPro" id="IPR015943">
    <property type="entry name" value="WD40/YVTN_repeat-like_dom_sf"/>
</dbReference>
<evidence type="ECO:0000256" key="4">
    <source>
        <dbReference type="PROSITE-ProRule" id="PRU00221"/>
    </source>
</evidence>
<dbReference type="PANTHER" id="PTHR19920:SF0">
    <property type="entry name" value="CYTOSOLIC IRON-SULFUR PROTEIN ASSEMBLY PROTEIN CIAO1-RELATED"/>
    <property type="match status" value="1"/>
</dbReference>
<dbReference type="EMBL" id="PJQD01000086">
    <property type="protein sequence ID" value="POY71141.1"/>
    <property type="molecule type" value="Genomic_DNA"/>
</dbReference>
<dbReference type="SMART" id="SM00320">
    <property type="entry name" value="WD40"/>
    <property type="match status" value="7"/>
</dbReference>
<evidence type="ECO:0000313" key="6">
    <source>
        <dbReference type="EMBL" id="POY71141.1"/>
    </source>
</evidence>
<reference evidence="6 7" key="1">
    <citation type="journal article" date="2018" name="Front. Microbiol.">
        <title>Prospects for Fungal Bioremediation of Acidic Radioactive Waste Sites: Characterization and Genome Sequence of Rhodotorula taiwanensis MD1149.</title>
        <authorList>
            <person name="Tkavc R."/>
            <person name="Matrosova V.Y."/>
            <person name="Grichenko O.E."/>
            <person name="Gostincar C."/>
            <person name="Volpe R.P."/>
            <person name="Klimenkova P."/>
            <person name="Gaidamakova E.K."/>
            <person name="Zhou C.E."/>
            <person name="Stewart B.J."/>
            <person name="Lyman M.G."/>
            <person name="Malfatti S.A."/>
            <person name="Rubinfeld B."/>
            <person name="Courtot M."/>
            <person name="Singh J."/>
            <person name="Dalgard C.L."/>
            <person name="Hamilton T."/>
            <person name="Frey K.G."/>
            <person name="Gunde-Cimerman N."/>
            <person name="Dugan L."/>
            <person name="Daly M.J."/>
        </authorList>
    </citation>
    <scope>NUCLEOTIDE SEQUENCE [LARGE SCALE GENOMIC DNA]</scope>
    <source>
        <strain evidence="6 7">MD1149</strain>
    </source>
</reference>
<evidence type="ECO:0000313" key="7">
    <source>
        <dbReference type="Proteomes" id="UP000237144"/>
    </source>
</evidence>
<dbReference type="Pfam" id="PF00400">
    <property type="entry name" value="WD40"/>
    <property type="match status" value="5"/>
</dbReference>
<feature type="repeat" description="WD" evidence="4">
    <location>
        <begin position="171"/>
        <end position="202"/>
    </location>
</feature>
<protein>
    <recommendedName>
        <fullName evidence="3">Probable cytosolic iron-sulfur protein assembly protein 1</fullName>
    </recommendedName>
</protein>
<feature type="repeat" description="WD" evidence="4">
    <location>
        <begin position="10"/>
        <end position="42"/>
    </location>
</feature>
<evidence type="ECO:0000256" key="1">
    <source>
        <dbReference type="ARBA" id="ARBA00022574"/>
    </source>
</evidence>
<dbReference type="HAMAP" id="MF_03037">
    <property type="entry name" value="ciao1"/>
    <property type="match status" value="1"/>
</dbReference>
<dbReference type="OrthoDB" id="284782at2759"/>
<organism evidence="6 7">
    <name type="scientific">Rhodotorula taiwanensis</name>
    <dbReference type="NCBI Taxonomy" id="741276"/>
    <lineage>
        <taxon>Eukaryota</taxon>
        <taxon>Fungi</taxon>
        <taxon>Dikarya</taxon>
        <taxon>Basidiomycota</taxon>
        <taxon>Pucciniomycotina</taxon>
        <taxon>Microbotryomycetes</taxon>
        <taxon>Sporidiobolales</taxon>
        <taxon>Sporidiobolaceae</taxon>
        <taxon>Rhodotorula</taxon>
    </lineage>
</organism>
<comment type="caution">
    <text evidence="6">The sequence shown here is derived from an EMBL/GenBank/DDBJ whole genome shotgun (WGS) entry which is preliminary data.</text>
</comment>
<dbReference type="SUPFAM" id="SSF50978">
    <property type="entry name" value="WD40 repeat-like"/>
    <property type="match status" value="1"/>
</dbReference>
<sequence>MTKARLVQTLDGHQDRSWHLAWNPAQPLLASCSTDKSVRLYSYTPTHGETVGPYRFSLKSTIPNCHTRTVRSLQFSPTGATLATASFDATVGIWCQVSEAGLDDGSGLATAAPHNVDDEWEPVDPLEGHESECKSVAWSSDGRLLASCSRDKSVWVWEAVGPADFECLAVLMEHSQDVKCVTWHPTDELLASASYDDTIKLYAADPYDDEWQCIHTLASHSATVWTLAFSPCGRYLASAGDDLVIKLWERVSLSTRAKDLGALGEAKRQEGGRMGPWTPGGVRIGIKEKWKWEERGQIEGLHDRTIYAVDWKEGGVPSSQGGLGRIVSAGGDGRINVIQMLEPSIEASKEAGESSDPSSAAAAADSTTKPTDPSLESADASEAMTADASPASLPLGPRHSLVAQIEDAHGVSDVNHVSWCTLSPALAAAKLRALEGGEDDPDQDRSGATVAEDKDPRWDATRDMFASAGDDGLVKIWVVDP</sequence>
<dbReference type="InterPro" id="IPR036322">
    <property type="entry name" value="WD40_repeat_dom_sf"/>
</dbReference>
<comment type="similarity">
    <text evidence="3">Belongs to the WD repeat CIA1 family.</text>
</comment>
<dbReference type="Proteomes" id="UP000237144">
    <property type="component" value="Unassembled WGS sequence"/>
</dbReference>
<keyword evidence="2" id="KW-0677">Repeat</keyword>
<dbReference type="PANTHER" id="PTHR19920">
    <property type="entry name" value="WD40 PROTEIN CIAO1"/>
    <property type="match status" value="1"/>
</dbReference>
<dbReference type="STRING" id="741276.A0A2S5B369"/>
<feature type="compositionally biased region" description="Low complexity" evidence="5">
    <location>
        <begin position="354"/>
        <end position="373"/>
    </location>
</feature>
<feature type="repeat" description="WD" evidence="4">
    <location>
        <begin position="63"/>
        <end position="94"/>
    </location>
</feature>
<keyword evidence="1 4" id="KW-0853">WD repeat</keyword>
<feature type="repeat" description="WD" evidence="4">
    <location>
        <begin position="126"/>
        <end position="158"/>
    </location>
</feature>
<dbReference type="Gene3D" id="2.130.10.10">
    <property type="entry name" value="YVTN repeat-like/Quinoprotein amine dehydrogenase"/>
    <property type="match status" value="1"/>
</dbReference>
<gene>
    <name evidence="3" type="primary">CIA1</name>
    <name evidence="6" type="ORF">BMF94_5898</name>
</gene>
<comment type="function">
    <text evidence="3">Essential component of the cytosolic iron-sulfur (Fe/S) protein assembly machinery. Required for the maturation of extramitochondrial Fe/S proteins.</text>
</comment>
<dbReference type="AlphaFoldDB" id="A0A2S5B369"/>
<dbReference type="GO" id="GO:0016226">
    <property type="term" value="P:iron-sulfur cluster assembly"/>
    <property type="evidence" value="ECO:0007669"/>
    <property type="project" value="UniProtKB-UniRule"/>
</dbReference>
<feature type="region of interest" description="Disordered" evidence="5">
    <location>
        <begin position="347"/>
        <end position="395"/>
    </location>
</feature>
<accession>A0A2S5B369</accession>
<feature type="region of interest" description="Disordered" evidence="5">
    <location>
        <begin position="436"/>
        <end position="457"/>
    </location>
</feature>
<evidence type="ECO:0000256" key="2">
    <source>
        <dbReference type="ARBA" id="ARBA00022737"/>
    </source>
</evidence>
<dbReference type="PROSITE" id="PS51257">
    <property type="entry name" value="PROKAR_LIPOPROTEIN"/>
    <property type="match status" value="1"/>
</dbReference>
<evidence type="ECO:0000256" key="3">
    <source>
        <dbReference type="HAMAP-Rule" id="MF_03037"/>
    </source>
</evidence>
<dbReference type="PROSITE" id="PS50294">
    <property type="entry name" value="WD_REPEATS_REGION"/>
    <property type="match status" value="4"/>
</dbReference>
<evidence type="ECO:0000256" key="5">
    <source>
        <dbReference type="SAM" id="MobiDB-lite"/>
    </source>
</evidence>
<feature type="repeat" description="WD" evidence="4">
    <location>
        <begin position="217"/>
        <end position="249"/>
    </location>
</feature>
<proteinExistence type="inferred from homology"/>
<name>A0A2S5B369_9BASI</name>
<dbReference type="PROSITE" id="PS50082">
    <property type="entry name" value="WD_REPEATS_2"/>
    <property type="match status" value="5"/>
</dbReference>
<dbReference type="CDD" id="cd00200">
    <property type="entry name" value="WD40"/>
    <property type="match status" value="1"/>
</dbReference>